<dbReference type="Proteomes" id="UP001144204">
    <property type="component" value="Unassembled WGS sequence"/>
</dbReference>
<organism evidence="2 3">
    <name type="scientific">Philodulcilactobacillus myokoensis</name>
    <dbReference type="NCBI Taxonomy" id="2929573"/>
    <lineage>
        <taxon>Bacteria</taxon>
        <taxon>Bacillati</taxon>
        <taxon>Bacillota</taxon>
        <taxon>Bacilli</taxon>
        <taxon>Lactobacillales</taxon>
        <taxon>Lactobacillaceae</taxon>
        <taxon>Philodulcilactobacillus</taxon>
    </lineage>
</organism>
<dbReference type="RefSeq" id="WP_286135861.1">
    <property type="nucleotide sequence ID" value="NZ_BRPL01000002.1"/>
</dbReference>
<accession>A0A9W6ES22</accession>
<evidence type="ECO:0000313" key="2">
    <source>
        <dbReference type="EMBL" id="GLB46400.1"/>
    </source>
</evidence>
<name>A0A9W6ES22_9LACO</name>
<dbReference type="AlphaFoldDB" id="A0A9W6ES22"/>
<protein>
    <submittedName>
        <fullName evidence="2">Uncharacterized protein</fullName>
    </submittedName>
</protein>
<sequence length="195" mass="22547">MKRILMLMAFMIASIGGINAHANENYSLNGSFNQFSPNHYQALDRTSETLMPHLKSNFSYEHRIGHFDVNVTMIKKVVIHGKHKLTLIPNQVIKIKSNNRKTWEVAVNHHRYKISKRELSSEDFTMVNTRYLIGNSNEVISELAPNDRSAVVPDLFNLQNHTEWLQISHNKLINGFVYSSQSNDWEKLTLINKNI</sequence>
<feature type="signal peptide" evidence="1">
    <location>
        <begin position="1"/>
        <end position="22"/>
    </location>
</feature>
<comment type="caution">
    <text evidence="2">The sequence shown here is derived from an EMBL/GenBank/DDBJ whole genome shotgun (WGS) entry which is preliminary data.</text>
</comment>
<feature type="chain" id="PRO_5040970186" evidence="1">
    <location>
        <begin position="23"/>
        <end position="195"/>
    </location>
</feature>
<gene>
    <name evidence="2" type="ORF">WR164_03790</name>
</gene>
<proteinExistence type="predicted"/>
<evidence type="ECO:0000313" key="3">
    <source>
        <dbReference type="Proteomes" id="UP001144204"/>
    </source>
</evidence>
<keyword evidence="3" id="KW-1185">Reference proteome</keyword>
<keyword evidence="1" id="KW-0732">Signal</keyword>
<evidence type="ECO:0000256" key="1">
    <source>
        <dbReference type="SAM" id="SignalP"/>
    </source>
</evidence>
<reference evidence="2" key="1">
    <citation type="submission" date="2022-07" db="EMBL/GenBank/DDBJ databases">
        <authorList>
            <person name="Kouya T."/>
            <person name="Ishiyama Y."/>
        </authorList>
    </citation>
    <scope>NUCLEOTIDE SEQUENCE</scope>
    <source>
        <strain evidence="2">WR16-4</strain>
    </source>
</reference>
<dbReference type="EMBL" id="BRPL01000002">
    <property type="protein sequence ID" value="GLB46400.1"/>
    <property type="molecule type" value="Genomic_DNA"/>
</dbReference>
<reference evidence="2" key="2">
    <citation type="journal article" date="2023" name="PLoS ONE">
        <title>Philodulcilactobacillus myokoensis gen. nov., sp. nov., a fructophilic, acidophilic, and agar-phobic lactic acid bacterium isolated from fermented vegetable extracts.</title>
        <authorList>
            <person name="Kouya T."/>
            <person name="Ishiyama Y."/>
            <person name="Ohashi S."/>
            <person name="Kumakubo R."/>
            <person name="Yamazaki T."/>
            <person name="Otaki T."/>
        </authorList>
    </citation>
    <scope>NUCLEOTIDE SEQUENCE</scope>
    <source>
        <strain evidence="2">WR16-4</strain>
    </source>
</reference>